<dbReference type="RefSeq" id="WP_095326656.1">
    <property type="nucleotide sequence ID" value="NZ_JAUPFF010000001.1"/>
</dbReference>
<feature type="transmembrane region" description="Helical" evidence="5">
    <location>
        <begin position="378"/>
        <end position="397"/>
    </location>
</feature>
<name>A0A268NZU9_SHOCL</name>
<keyword evidence="3 4" id="KW-0472">Membrane</keyword>
<dbReference type="PANTHER" id="PTHR22550:SF5">
    <property type="entry name" value="LEUCINE ZIPPER PROTEIN 4"/>
    <property type="match status" value="1"/>
</dbReference>
<dbReference type="PIRSF" id="PIRSF005690">
    <property type="entry name" value="GerBA"/>
    <property type="match status" value="1"/>
</dbReference>
<dbReference type="GO" id="GO:0005886">
    <property type="term" value="C:plasma membrane"/>
    <property type="evidence" value="ECO:0007669"/>
    <property type="project" value="UniProtKB-SubCell"/>
</dbReference>
<evidence type="ECO:0000313" key="6">
    <source>
        <dbReference type="EMBL" id="PAE89023.1"/>
    </source>
</evidence>
<keyword evidence="5" id="KW-1133">Transmembrane helix</keyword>
<comment type="subcellular location">
    <subcellularLocation>
        <location evidence="4">Cell membrane</location>
    </subcellularLocation>
    <subcellularLocation>
        <location evidence="1">Membrane</location>
        <topology evidence="1">Multi-pass membrane protein</topology>
    </subcellularLocation>
</comment>
<evidence type="ECO:0000256" key="4">
    <source>
        <dbReference type="PIRNR" id="PIRNR005690"/>
    </source>
</evidence>
<dbReference type="InterPro" id="IPR050768">
    <property type="entry name" value="UPF0353/GerABKA_families"/>
</dbReference>
<evidence type="ECO:0000256" key="5">
    <source>
        <dbReference type="SAM" id="Phobius"/>
    </source>
</evidence>
<comment type="similarity">
    <text evidence="2 4">Belongs to the GerABKA family.</text>
</comment>
<accession>A0A268NZU9</accession>
<reference evidence="6 7" key="1">
    <citation type="submission" date="2017-07" db="EMBL/GenBank/DDBJ databases">
        <title>Isolation and whole genome analysis of endospore-forming bacteria from heroin.</title>
        <authorList>
            <person name="Kalinowski J."/>
            <person name="Ahrens B."/>
            <person name="Al-Dilaimi A."/>
            <person name="Winkler A."/>
            <person name="Wibberg D."/>
            <person name="Schleenbecker U."/>
            <person name="Ruckert C."/>
            <person name="Wolfel R."/>
            <person name="Grass G."/>
        </authorList>
    </citation>
    <scope>NUCLEOTIDE SEQUENCE [LARGE SCALE GENOMIC DNA]</scope>
    <source>
        <strain evidence="6 7">7539</strain>
    </source>
</reference>
<organism evidence="6 7">
    <name type="scientific">Shouchella clausii</name>
    <name type="common">Alkalihalobacillus clausii</name>
    <dbReference type="NCBI Taxonomy" id="79880"/>
    <lineage>
        <taxon>Bacteria</taxon>
        <taxon>Bacillati</taxon>
        <taxon>Bacillota</taxon>
        <taxon>Bacilli</taxon>
        <taxon>Bacillales</taxon>
        <taxon>Bacillaceae</taxon>
        <taxon>Shouchella</taxon>
    </lineage>
</organism>
<feature type="transmembrane region" description="Helical" evidence="5">
    <location>
        <begin position="409"/>
        <end position="437"/>
    </location>
</feature>
<protein>
    <submittedName>
        <fullName evidence="6">Spore germination protein</fullName>
    </submittedName>
</protein>
<feature type="transmembrane region" description="Helical" evidence="5">
    <location>
        <begin position="286"/>
        <end position="308"/>
    </location>
</feature>
<comment type="caution">
    <text evidence="6">The sequence shown here is derived from an EMBL/GenBank/DDBJ whole genome shotgun (WGS) entry which is preliminary data.</text>
</comment>
<dbReference type="AlphaFoldDB" id="A0A268NZU9"/>
<evidence type="ECO:0000313" key="7">
    <source>
        <dbReference type="Proteomes" id="UP000216207"/>
    </source>
</evidence>
<dbReference type="PANTHER" id="PTHR22550">
    <property type="entry name" value="SPORE GERMINATION PROTEIN"/>
    <property type="match status" value="1"/>
</dbReference>
<gene>
    <name evidence="6" type="ORF">CHH72_11685</name>
</gene>
<dbReference type="Proteomes" id="UP000216207">
    <property type="component" value="Unassembled WGS sequence"/>
</dbReference>
<dbReference type="EMBL" id="NPCC01000012">
    <property type="protein sequence ID" value="PAE89023.1"/>
    <property type="molecule type" value="Genomic_DNA"/>
</dbReference>
<dbReference type="GO" id="GO:0009847">
    <property type="term" value="P:spore germination"/>
    <property type="evidence" value="ECO:0007669"/>
    <property type="project" value="UniProtKB-UniRule"/>
</dbReference>
<evidence type="ECO:0000256" key="2">
    <source>
        <dbReference type="ARBA" id="ARBA00005278"/>
    </source>
</evidence>
<dbReference type="Pfam" id="PF03323">
    <property type="entry name" value="GerA"/>
    <property type="match status" value="1"/>
</dbReference>
<proteinExistence type="inferred from homology"/>
<evidence type="ECO:0000256" key="3">
    <source>
        <dbReference type="ARBA" id="ARBA00023136"/>
    </source>
</evidence>
<sequence>MDVFGADYEQNKKKLVEEIGDQADLTIKYAYATSLDKQLTFFYFGEADMQRMESCLRYLNGLPAAYFKKRGSEEERAKPSISYAESVELDVKKAVKSLYLDRVVLLVEGVPFAYVLKLKKGMNRNVEQPTIEPVIRGPKVSFIEDVNANIALVRQYGDDENLIVAEHVVHYKNKQKTIRYIHHKEKTEPAVVEEVAERLKGIQHANIEDSGKVESFLDNSPLYSPFPQIQTTERVDRILGGLEEGRVAIFVDGSPFAFMVPTTFEQQLQAADDYYERWMISSLIRILRYIALFITLFVAPVYIALVSFHQGLIPDELSLTIMNTRMNVPFPAAGEVVVMTLFIELLREASIRLPSPLGQTIGLVGGVVVGQAVVEAHIVSSIMVIIIALTAISSFAVPMYNLSLSFRLLSFVAILFASMFGLFGVACFFIALTIHLASLNNYGVHYFSLKFSFKKHGIYDAILRLPTVLKDKKG</sequence>
<dbReference type="InterPro" id="IPR004995">
    <property type="entry name" value="Spore_Ger"/>
</dbReference>
<evidence type="ECO:0000256" key="1">
    <source>
        <dbReference type="ARBA" id="ARBA00004141"/>
    </source>
</evidence>
<keyword evidence="5" id="KW-0812">Transmembrane</keyword>